<organism evidence="1 2">
    <name type="scientific">Candidatus Kurthia intestinigallinarum</name>
    <dbReference type="NCBI Taxonomy" id="1562256"/>
    <lineage>
        <taxon>Bacteria</taxon>
        <taxon>Bacillati</taxon>
        <taxon>Bacillota</taxon>
        <taxon>Bacilli</taxon>
        <taxon>Bacillales</taxon>
        <taxon>Caryophanaceae</taxon>
        <taxon>Kurthia</taxon>
    </lineage>
</organism>
<gene>
    <name evidence="1" type="ORF">QI30_08890</name>
</gene>
<evidence type="ECO:0000313" key="2">
    <source>
        <dbReference type="Proteomes" id="UP000288623"/>
    </source>
</evidence>
<proteinExistence type="predicted"/>
<dbReference type="OrthoDB" id="1697664at2"/>
<reference evidence="1 2" key="1">
    <citation type="submission" date="2014-11" db="EMBL/GenBank/DDBJ databases">
        <title>Genome sequence and analysis of novel Kurthia sp.</title>
        <authorList>
            <person name="Lawson J.N."/>
            <person name="Gonzalez J.E."/>
            <person name="Rinauldi L."/>
            <person name="Xuan Z."/>
            <person name="Firman A."/>
            <person name="Shaddox L."/>
            <person name="Trudeau A."/>
            <person name="Shah S."/>
            <person name="Reiman D."/>
        </authorList>
    </citation>
    <scope>NUCLEOTIDE SEQUENCE [LARGE SCALE GENOMIC DNA]</scope>
    <source>
        <strain evidence="1 2">3B1D</strain>
    </source>
</reference>
<accession>A0A433RSD5</accession>
<evidence type="ECO:0000313" key="1">
    <source>
        <dbReference type="EMBL" id="RUS55072.1"/>
    </source>
</evidence>
<protein>
    <submittedName>
        <fullName evidence="1">Uncharacterized protein</fullName>
    </submittedName>
</protein>
<dbReference type="Proteomes" id="UP000288623">
    <property type="component" value="Unassembled WGS sequence"/>
</dbReference>
<sequence length="118" mass="13790">MKKIQIGKESVRFEANALFPIKYKQLTGRDIFKDLKVVENMQHAKSFDDLNIDILYDIVYVLAWFADRAIPDRDEWLLQFDEFDVFNVIPQVVDLLVDSLSATTKKNKPVKQGKKNKQ</sequence>
<comment type="caution">
    <text evidence="1">The sequence shown here is derived from an EMBL/GenBank/DDBJ whole genome shotgun (WGS) entry which is preliminary data.</text>
</comment>
<name>A0A433RSD5_9BACL</name>
<dbReference type="AlphaFoldDB" id="A0A433RSD5"/>
<dbReference type="EMBL" id="JTFC01000031">
    <property type="protein sequence ID" value="RUS55072.1"/>
    <property type="molecule type" value="Genomic_DNA"/>
</dbReference>
<dbReference type="RefSeq" id="WP_126990570.1">
    <property type="nucleotide sequence ID" value="NZ_JTFC01000031.1"/>
</dbReference>
<keyword evidence="2" id="KW-1185">Reference proteome</keyword>